<comment type="caution">
    <text evidence="1">The sequence shown here is derived from an EMBL/GenBank/DDBJ whole genome shotgun (WGS) entry which is preliminary data.</text>
</comment>
<reference evidence="1" key="1">
    <citation type="submission" date="2019-09" db="EMBL/GenBank/DDBJ databases">
        <authorList>
            <consortium name="PulseNet: The National Subtyping Network for Foodborne Disease Surveillance"/>
            <person name="Tarr C.L."/>
            <person name="Trees E."/>
            <person name="Katz L.S."/>
            <person name="Carleton-Romer H.A."/>
            <person name="Stroika S."/>
            <person name="Kucerova Z."/>
            <person name="Roache K.F."/>
            <person name="Sabol A.L."/>
            <person name="Besser J."/>
            <person name="Gerner-Smidt P."/>
        </authorList>
    </citation>
    <scope>NUCLEOTIDE SEQUENCE</scope>
    <source>
        <strain evidence="1">PNUSAS098769</strain>
    </source>
</reference>
<protein>
    <submittedName>
        <fullName evidence="1">Uncharacterized protein</fullName>
    </submittedName>
</protein>
<proteinExistence type="predicted"/>
<organism evidence="1">
    <name type="scientific">Salmonella enterica</name>
    <name type="common">Salmonella choleraesuis</name>
    <dbReference type="NCBI Taxonomy" id="28901"/>
    <lineage>
        <taxon>Bacteria</taxon>
        <taxon>Pseudomonadati</taxon>
        <taxon>Pseudomonadota</taxon>
        <taxon>Gammaproteobacteria</taxon>
        <taxon>Enterobacterales</taxon>
        <taxon>Enterobacteriaceae</taxon>
        <taxon>Salmonella</taxon>
    </lineage>
</organism>
<gene>
    <name evidence="1" type="ORF">F2358_24420</name>
</gene>
<evidence type="ECO:0000313" key="1">
    <source>
        <dbReference type="EMBL" id="ECV3041088.1"/>
    </source>
</evidence>
<accession>A0A609CA17</accession>
<dbReference type="AlphaFoldDB" id="A0A609CA17"/>
<sequence>MNAFEAAPNLNIFTYLLALSEEHILFIIATARSSSTYISMGVVDLPVNLFIASGFVSSNE</sequence>
<dbReference type="EMBL" id="AAKTGP010000312">
    <property type="protein sequence ID" value="ECV3041088.1"/>
    <property type="molecule type" value="Genomic_DNA"/>
</dbReference>
<name>A0A609CA17_SALER</name>